<organism evidence="1 2">
    <name type="scientific">Sinanodonta woodiana</name>
    <name type="common">Chinese pond mussel</name>
    <name type="synonym">Anodonta woodiana</name>
    <dbReference type="NCBI Taxonomy" id="1069815"/>
    <lineage>
        <taxon>Eukaryota</taxon>
        <taxon>Metazoa</taxon>
        <taxon>Spiralia</taxon>
        <taxon>Lophotrochozoa</taxon>
        <taxon>Mollusca</taxon>
        <taxon>Bivalvia</taxon>
        <taxon>Autobranchia</taxon>
        <taxon>Heteroconchia</taxon>
        <taxon>Palaeoheterodonta</taxon>
        <taxon>Unionida</taxon>
        <taxon>Unionoidea</taxon>
        <taxon>Unionidae</taxon>
        <taxon>Unioninae</taxon>
        <taxon>Sinanodonta</taxon>
    </lineage>
</organism>
<proteinExistence type="predicted"/>
<keyword evidence="2" id="KW-1185">Reference proteome</keyword>
<evidence type="ECO:0000313" key="1">
    <source>
        <dbReference type="EMBL" id="KAL3857446.1"/>
    </source>
</evidence>
<reference evidence="1 2" key="1">
    <citation type="submission" date="2024-11" db="EMBL/GenBank/DDBJ databases">
        <title>Chromosome-level genome assembly of the freshwater bivalve Anodonta woodiana.</title>
        <authorList>
            <person name="Chen X."/>
        </authorList>
    </citation>
    <scope>NUCLEOTIDE SEQUENCE [LARGE SCALE GENOMIC DNA]</scope>
    <source>
        <strain evidence="1">MN2024</strain>
        <tissue evidence="1">Gills</tissue>
    </source>
</reference>
<sequence>MDLCPNPSSVDNKKIVSSWESRVCCITTRSHLLRYSTIIRKLYKRFRDDRNSISKKQEIRSATPSRSTRLSAPSKRLTSFLSLIKSNPKRTTNGVGLGSKVADPPVETIELTLVHG</sequence>
<evidence type="ECO:0000313" key="2">
    <source>
        <dbReference type="Proteomes" id="UP001634394"/>
    </source>
</evidence>
<dbReference type="AlphaFoldDB" id="A0ABD3V8S7"/>
<protein>
    <submittedName>
        <fullName evidence="1">Uncharacterized protein</fullName>
    </submittedName>
</protein>
<accession>A0ABD3V8S7</accession>
<comment type="caution">
    <text evidence="1">The sequence shown here is derived from an EMBL/GenBank/DDBJ whole genome shotgun (WGS) entry which is preliminary data.</text>
</comment>
<name>A0ABD3V8S7_SINWO</name>
<gene>
    <name evidence="1" type="ORF">ACJMK2_012116</name>
</gene>
<dbReference type="Proteomes" id="UP001634394">
    <property type="component" value="Unassembled WGS sequence"/>
</dbReference>
<dbReference type="EMBL" id="JBJQND010000013">
    <property type="protein sequence ID" value="KAL3857446.1"/>
    <property type="molecule type" value="Genomic_DNA"/>
</dbReference>